<accession>A0ABV0WC27</accession>
<dbReference type="InterPro" id="IPR050818">
    <property type="entry name" value="KCNH_animal-type"/>
</dbReference>
<organism evidence="2 3">
    <name type="scientific">Xenotaenia resolanae</name>
    <dbReference type="NCBI Taxonomy" id="208358"/>
    <lineage>
        <taxon>Eukaryota</taxon>
        <taxon>Metazoa</taxon>
        <taxon>Chordata</taxon>
        <taxon>Craniata</taxon>
        <taxon>Vertebrata</taxon>
        <taxon>Euteleostomi</taxon>
        <taxon>Actinopterygii</taxon>
        <taxon>Neopterygii</taxon>
        <taxon>Teleostei</taxon>
        <taxon>Neoteleostei</taxon>
        <taxon>Acanthomorphata</taxon>
        <taxon>Ovalentaria</taxon>
        <taxon>Atherinomorphae</taxon>
        <taxon>Cyprinodontiformes</taxon>
        <taxon>Goodeidae</taxon>
        <taxon>Xenotaenia</taxon>
    </lineage>
</organism>
<keyword evidence="1" id="KW-1133">Transmembrane helix</keyword>
<keyword evidence="3" id="KW-1185">Reference proteome</keyword>
<dbReference type="InterPro" id="IPR003938">
    <property type="entry name" value="K_chnl_volt-dep_EAG/ELK/ERG"/>
</dbReference>
<feature type="transmembrane region" description="Helical" evidence="1">
    <location>
        <begin position="145"/>
        <end position="165"/>
    </location>
</feature>
<gene>
    <name evidence="2" type="ORF">XENORESO_001687</name>
</gene>
<dbReference type="PANTHER" id="PTHR10217">
    <property type="entry name" value="VOLTAGE AND LIGAND GATED POTASSIUM CHANNEL"/>
    <property type="match status" value="1"/>
</dbReference>
<dbReference type="Gene3D" id="3.30.450.20">
    <property type="entry name" value="PAS domain"/>
    <property type="match status" value="1"/>
</dbReference>
<sequence length="228" mass="26349">MSDSRFCVISLYNCLILTGNQFWCLLDIVPIKNDKGEVVLFLLSFKDVSESYGKSHHHIHEDGSSVMKITNLVVFCDFSEATEENRKSSRSYFIVLHRLNNLFTKRGKTKLTNSMFQKPSLPEYKVASVKKSRFILLHYSIFKAMWDWLILLATFYVAVTVPFNVCFVSDSEGGDHLSLVTRSTTWSDIAVEMLFIAGMTSAYLPKMFDLVEQMFKLYRPADYYIETF</sequence>
<dbReference type="PRINTS" id="PR01463">
    <property type="entry name" value="EAGCHANLFMLY"/>
</dbReference>
<keyword evidence="1" id="KW-0472">Membrane</keyword>
<keyword evidence="1" id="KW-0812">Transmembrane</keyword>
<protein>
    <submittedName>
        <fullName evidence="2">Uncharacterized protein</fullName>
    </submittedName>
</protein>
<dbReference type="Proteomes" id="UP001444071">
    <property type="component" value="Unassembled WGS sequence"/>
</dbReference>
<dbReference type="EMBL" id="JAHRIM010041320">
    <property type="protein sequence ID" value="MEQ2267101.1"/>
    <property type="molecule type" value="Genomic_DNA"/>
</dbReference>
<proteinExistence type="predicted"/>
<name>A0ABV0WC27_9TELE</name>
<comment type="caution">
    <text evidence="2">The sequence shown here is derived from an EMBL/GenBank/DDBJ whole genome shotgun (WGS) entry which is preliminary data.</text>
</comment>
<evidence type="ECO:0000256" key="1">
    <source>
        <dbReference type="SAM" id="Phobius"/>
    </source>
</evidence>
<evidence type="ECO:0000313" key="2">
    <source>
        <dbReference type="EMBL" id="MEQ2267101.1"/>
    </source>
</evidence>
<dbReference type="PANTHER" id="PTHR10217:SF630">
    <property type="entry name" value="POTASSIUM VOLTAGE-GATED CHANNEL SUBFAMILY H MEMBER 4"/>
    <property type="match status" value="1"/>
</dbReference>
<reference evidence="2 3" key="1">
    <citation type="submission" date="2021-06" db="EMBL/GenBank/DDBJ databases">
        <authorList>
            <person name="Palmer J.M."/>
        </authorList>
    </citation>
    <scope>NUCLEOTIDE SEQUENCE [LARGE SCALE GENOMIC DNA]</scope>
    <source>
        <strain evidence="2 3">XR_2019</strain>
        <tissue evidence="2">Muscle</tissue>
    </source>
</reference>
<evidence type="ECO:0000313" key="3">
    <source>
        <dbReference type="Proteomes" id="UP001444071"/>
    </source>
</evidence>
<feature type="transmembrane region" description="Helical" evidence="1">
    <location>
        <begin position="185"/>
        <end position="204"/>
    </location>
</feature>